<proteinExistence type="predicted"/>
<protein>
    <submittedName>
        <fullName evidence="2">Uncharacterized protein</fullName>
    </submittedName>
</protein>
<organism evidence="2 3">
    <name type="scientific">Peribacillus saganii</name>
    <dbReference type="NCBI Taxonomy" id="2303992"/>
    <lineage>
        <taxon>Bacteria</taxon>
        <taxon>Bacillati</taxon>
        <taxon>Bacillota</taxon>
        <taxon>Bacilli</taxon>
        <taxon>Bacillales</taxon>
        <taxon>Bacillaceae</taxon>
        <taxon>Peribacillus</taxon>
    </lineage>
</organism>
<keyword evidence="3" id="KW-1185">Reference proteome</keyword>
<sequence>MKTEYESKIAAAEEAGEASGYVEASELDTASNLEYDPFGADLDCGDFSSQSSAQAVYEAAGGPSQDPHDLDRDNDSIACDAN</sequence>
<dbReference type="EMBL" id="QVTE01000022">
    <property type="protein sequence ID" value="RFU69709.1"/>
    <property type="molecule type" value="Genomic_DNA"/>
</dbReference>
<accession>A0A372LP89</accession>
<name>A0A372LP89_9BACI</name>
<gene>
    <name evidence="2" type="ORF">D0469_08900</name>
</gene>
<evidence type="ECO:0000313" key="3">
    <source>
        <dbReference type="Proteomes" id="UP000264541"/>
    </source>
</evidence>
<evidence type="ECO:0000256" key="1">
    <source>
        <dbReference type="SAM" id="MobiDB-lite"/>
    </source>
</evidence>
<feature type="compositionally biased region" description="Basic and acidic residues" evidence="1">
    <location>
        <begin position="66"/>
        <end position="75"/>
    </location>
</feature>
<reference evidence="2 3" key="1">
    <citation type="submission" date="2018-08" db="EMBL/GenBank/DDBJ databases">
        <title>Bacillus chawlae sp. nov., Bacillus glennii sp. nov., and Bacillus saganii sp. nov. Isolated from the Vehicle Assembly Building at Kennedy Space Center where the Viking Spacecraft were Assembled.</title>
        <authorList>
            <person name="Seuylemezian A."/>
            <person name="Vaishampayan P."/>
        </authorList>
    </citation>
    <scope>NUCLEOTIDE SEQUENCE [LARGE SCALE GENOMIC DNA]</scope>
    <source>
        <strain evidence="2 3">V47-23a</strain>
    </source>
</reference>
<evidence type="ECO:0000313" key="2">
    <source>
        <dbReference type="EMBL" id="RFU69709.1"/>
    </source>
</evidence>
<dbReference type="RefSeq" id="WP_117326398.1">
    <property type="nucleotide sequence ID" value="NZ_QVTE01000022.1"/>
</dbReference>
<dbReference type="Proteomes" id="UP000264541">
    <property type="component" value="Unassembled WGS sequence"/>
</dbReference>
<dbReference type="AlphaFoldDB" id="A0A372LP89"/>
<feature type="region of interest" description="Disordered" evidence="1">
    <location>
        <begin position="53"/>
        <end position="82"/>
    </location>
</feature>
<dbReference type="OrthoDB" id="565380at2"/>
<comment type="caution">
    <text evidence="2">The sequence shown here is derived from an EMBL/GenBank/DDBJ whole genome shotgun (WGS) entry which is preliminary data.</text>
</comment>